<name>A0A1G1V5S6_9BACT</name>
<evidence type="ECO:0000313" key="2">
    <source>
        <dbReference type="EMBL" id="OGY10770.1"/>
    </source>
</evidence>
<sequence>MKRREGTRAWWLFGLWRCVLTATIVLLLIPGSCAIGPIMEGRLFVDGQLPEPILFWLFLYPAAVVAWNARYGDSSFWRTAVGMILTAGVTYAWLQIAGAFAGLTMVVSVVVCSAVALSAQVLRGLFYFVAWVARDPDPWSMFRDMDESAQVLEDEFR</sequence>
<comment type="caution">
    <text evidence="2">The sequence shown here is derived from an EMBL/GenBank/DDBJ whole genome shotgun (WGS) entry which is preliminary data.</text>
</comment>
<accession>A0A1G1V5S6</accession>
<protein>
    <submittedName>
        <fullName evidence="2">Uncharacterized protein</fullName>
    </submittedName>
</protein>
<dbReference type="Proteomes" id="UP000178319">
    <property type="component" value="Unassembled WGS sequence"/>
</dbReference>
<evidence type="ECO:0000313" key="3">
    <source>
        <dbReference type="Proteomes" id="UP000178319"/>
    </source>
</evidence>
<feature type="transmembrane region" description="Helical" evidence="1">
    <location>
        <begin position="53"/>
        <end position="69"/>
    </location>
</feature>
<dbReference type="AlphaFoldDB" id="A0A1G1V5S6"/>
<dbReference type="STRING" id="1797516.A3D26_02935"/>
<evidence type="ECO:0000256" key="1">
    <source>
        <dbReference type="SAM" id="Phobius"/>
    </source>
</evidence>
<feature type="transmembrane region" description="Helical" evidence="1">
    <location>
        <begin position="76"/>
        <end position="94"/>
    </location>
</feature>
<gene>
    <name evidence="2" type="ORF">A3D26_02935</name>
</gene>
<feature type="transmembrane region" description="Helical" evidence="1">
    <location>
        <begin position="100"/>
        <end position="133"/>
    </location>
</feature>
<keyword evidence="1" id="KW-1133">Transmembrane helix</keyword>
<reference evidence="2 3" key="1">
    <citation type="journal article" date="2016" name="Nat. Commun.">
        <title>Thousands of microbial genomes shed light on interconnected biogeochemical processes in an aquifer system.</title>
        <authorList>
            <person name="Anantharaman K."/>
            <person name="Brown C.T."/>
            <person name="Hug L.A."/>
            <person name="Sharon I."/>
            <person name="Castelle C.J."/>
            <person name="Probst A.J."/>
            <person name="Thomas B.C."/>
            <person name="Singh A."/>
            <person name="Wilkins M.J."/>
            <person name="Karaoz U."/>
            <person name="Brodie E.L."/>
            <person name="Williams K.H."/>
            <person name="Hubbard S.S."/>
            <person name="Banfield J.F."/>
        </authorList>
    </citation>
    <scope>NUCLEOTIDE SEQUENCE [LARGE SCALE GENOMIC DNA]</scope>
</reference>
<keyword evidence="1" id="KW-0472">Membrane</keyword>
<keyword evidence="1" id="KW-0812">Transmembrane</keyword>
<dbReference type="EMBL" id="MHBZ01000030">
    <property type="protein sequence ID" value="OGY10770.1"/>
    <property type="molecule type" value="Genomic_DNA"/>
</dbReference>
<proteinExistence type="predicted"/>
<organism evidence="2 3">
    <name type="scientific">Candidatus Blackburnbacteria bacterium RIFCSPHIGHO2_02_FULL_44_20</name>
    <dbReference type="NCBI Taxonomy" id="1797516"/>
    <lineage>
        <taxon>Bacteria</taxon>
        <taxon>Candidatus Blackburniibacteriota</taxon>
    </lineage>
</organism>